<evidence type="ECO:0000259" key="8">
    <source>
        <dbReference type="Pfam" id="PF21982"/>
    </source>
</evidence>
<dbReference type="PANTHER" id="PTHR33602:SF1">
    <property type="entry name" value="REGULATORY PROTEIN RECX FAMILY PROTEIN"/>
    <property type="match status" value="1"/>
</dbReference>
<dbReference type="HAMAP" id="MF_01114">
    <property type="entry name" value="RecX"/>
    <property type="match status" value="1"/>
</dbReference>
<dbReference type="InterPro" id="IPR036388">
    <property type="entry name" value="WH-like_DNA-bd_sf"/>
</dbReference>
<evidence type="ECO:0000256" key="5">
    <source>
        <dbReference type="HAMAP-Rule" id="MF_01114"/>
    </source>
</evidence>
<feature type="domain" description="RecX first three-helical" evidence="8">
    <location>
        <begin position="62"/>
        <end position="100"/>
    </location>
</feature>
<keyword evidence="10" id="KW-1185">Reference proteome</keyword>
<evidence type="ECO:0000259" key="7">
    <source>
        <dbReference type="Pfam" id="PF21981"/>
    </source>
</evidence>
<dbReference type="AlphaFoldDB" id="A0A2P7Q0A5"/>
<evidence type="ECO:0000256" key="2">
    <source>
        <dbReference type="ARBA" id="ARBA00009695"/>
    </source>
</evidence>
<evidence type="ECO:0000313" key="10">
    <source>
        <dbReference type="Proteomes" id="UP000241434"/>
    </source>
</evidence>
<reference evidence="9" key="1">
    <citation type="thesis" date="2015" institute="Rutgers" country="The State University of New Jersey, 14 College Farm Rd., New Brunswick, NJ, USA">
        <title>Ammonia toxicity in bacteria and its implications for treatment of and resource recovery from highly nitrogenous organic wastes.</title>
        <authorList>
            <person name="Luther A.K."/>
        </authorList>
    </citation>
    <scope>NUCLEOTIDE SEQUENCE</scope>
    <source>
        <strain evidence="9">RT-10B</strain>
    </source>
</reference>
<dbReference type="InterPro" id="IPR053926">
    <property type="entry name" value="RecX_HTH_1st"/>
</dbReference>
<dbReference type="PANTHER" id="PTHR33602">
    <property type="entry name" value="REGULATORY PROTEIN RECX FAMILY PROTEIN"/>
    <property type="match status" value="1"/>
</dbReference>
<dbReference type="GO" id="GO:0006282">
    <property type="term" value="P:regulation of DNA repair"/>
    <property type="evidence" value="ECO:0007669"/>
    <property type="project" value="UniProtKB-UniRule"/>
</dbReference>
<evidence type="ECO:0000313" key="9">
    <source>
        <dbReference type="EMBL" id="PSJ31399.1"/>
    </source>
</evidence>
<protein>
    <recommendedName>
        <fullName evidence="3 5">Regulatory protein RecX</fullName>
    </recommendedName>
</protein>
<accession>A0A2P7Q0A5</accession>
<dbReference type="RefSeq" id="WP_106776858.1">
    <property type="nucleotide sequence ID" value="NZ_JYGE01000004.1"/>
</dbReference>
<dbReference type="OrthoDB" id="5421057at2"/>
<keyword evidence="4 5" id="KW-0963">Cytoplasm</keyword>
<comment type="similarity">
    <text evidence="2 5">Belongs to the RecX family.</text>
</comment>
<feature type="domain" description="RecX second three-helical" evidence="6">
    <location>
        <begin position="107"/>
        <end position="147"/>
    </location>
</feature>
<dbReference type="InterPro" id="IPR053925">
    <property type="entry name" value="RecX_HTH_3rd"/>
</dbReference>
<organism evidence="9 10">
    <name type="scientific">Peptostreptococcus russellii</name>
    <dbReference type="NCBI Taxonomy" id="215200"/>
    <lineage>
        <taxon>Bacteria</taxon>
        <taxon>Bacillati</taxon>
        <taxon>Bacillota</taxon>
        <taxon>Clostridia</taxon>
        <taxon>Peptostreptococcales</taxon>
        <taxon>Peptostreptococcaceae</taxon>
        <taxon>Peptostreptococcus</taxon>
    </lineage>
</organism>
<dbReference type="Pfam" id="PF02631">
    <property type="entry name" value="RecX_HTH2"/>
    <property type="match status" value="1"/>
</dbReference>
<dbReference type="Gene3D" id="1.10.10.10">
    <property type="entry name" value="Winged helix-like DNA-binding domain superfamily/Winged helix DNA-binding domain"/>
    <property type="match status" value="3"/>
</dbReference>
<evidence type="ECO:0000256" key="1">
    <source>
        <dbReference type="ARBA" id="ARBA00004496"/>
    </source>
</evidence>
<comment type="caution">
    <text evidence="9">The sequence shown here is derived from an EMBL/GenBank/DDBJ whole genome shotgun (WGS) entry which is preliminary data.</text>
</comment>
<gene>
    <name evidence="5" type="primary">recX</name>
    <name evidence="9" type="ORF">UF10_05595</name>
</gene>
<comment type="subcellular location">
    <subcellularLocation>
        <location evidence="1 5">Cytoplasm</location>
    </subcellularLocation>
</comment>
<dbReference type="Pfam" id="PF21981">
    <property type="entry name" value="RecX_HTH3"/>
    <property type="match status" value="1"/>
</dbReference>
<dbReference type="GO" id="GO:0005737">
    <property type="term" value="C:cytoplasm"/>
    <property type="evidence" value="ECO:0007669"/>
    <property type="project" value="UniProtKB-SubCell"/>
</dbReference>
<comment type="function">
    <text evidence="5">Modulates RecA activity.</text>
</comment>
<name>A0A2P7Q0A5_9FIRM</name>
<proteinExistence type="inferred from homology"/>
<evidence type="ECO:0000256" key="3">
    <source>
        <dbReference type="ARBA" id="ARBA00018111"/>
    </source>
</evidence>
<dbReference type="EMBL" id="JYGE01000004">
    <property type="protein sequence ID" value="PSJ31399.1"/>
    <property type="molecule type" value="Genomic_DNA"/>
</dbReference>
<evidence type="ECO:0000256" key="4">
    <source>
        <dbReference type="ARBA" id="ARBA00022490"/>
    </source>
</evidence>
<dbReference type="Pfam" id="PF21982">
    <property type="entry name" value="RecX_HTH1"/>
    <property type="match status" value="1"/>
</dbReference>
<dbReference type="InterPro" id="IPR003783">
    <property type="entry name" value="Regulatory_RecX"/>
</dbReference>
<evidence type="ECO:0000259" key="6">
    <source>
        <dbReference type="Pfam" id="PF02631"/>
    </source>
</evidence>
<feature type="domain" description="RecX third three-helical" evidence="7">
    <location>
        <begin position="154"/>
        <end position="201"/>
    </location>
</feature>
<dbReference type="Proteomes" id="UP000241434">
    <property type="component" value="Unassembled WGS sequence"/>
</dbReference>
<sequence>MSKITGIEIQKRNKNRVNLYVDNEYLLSLQAELVYKYNLSKNQEIDEEKLLEIARADDYEKAKNKALNSLSKVEKSEKKIREKLSADFDEEVIEEVVEFLKKHELVDDERFAEMIVSNDLNFKRVGKNRIKQNLYTKGIKREYIESAISDIDSDVELENAIYLAKKRLPRIKDKDINKVKNKLYQHLSYKGFSYDIIKSAIREVLEEDSY</sequence>
<dbReference type="InterPro" id="IPR053924">
    <property type="entry name" value="RecX_HTH_2nd"/>
</dbReference>
<dbReference type="NCBIfam" id="NF001058">
    <property type="entry name" value="PRK00117.4-1"/>
    <property type="match status" value="1"/>
</dbReference>